<organism evidence="2 3">
    <name type="scientific">Piloderma croceum (strain F 1598)</name>
    <dbReference type="NCBI Taxonomy" id="765440"/>
    <lineage>
        <taxon>Eukaryota</taxon>
        <taxon>Fungi</taxon>
        <taxon>Dikarya</taxon>
        <taxon>Basidiomycota</taxon>
        <taxon>Agaricomycotina</taxon>
        <taxon>Agaricomycetes</taxon>
        <taxon>Agaricomycetidae</taxon>
        <taxon>Atheliales</taxon>
        <taxon>Atheliaceae</taxon>
        <taxon>Piloderma</taxon>
    </lineage>
</organism>
<sequence length="66" mass="7016">MRLLESTALFAFAFAMFASASLQHRDDICTPAGFPCQNIISGLLPCCNGLGCKSILDLVGFCEQGT</sequence>
<dbReference type="AlphaFoldDB" id="A0A0C3GB96"/>
<proteinExistence type="predicted"/>
<feature type="signal peptide" evidence="1">
    <location>
        <begin position="1"/>
        <end position="20"/>
    </location>
</feature>
<dbReference type="HOGENOM" id="CLU_2832032_0_0_1"/>
<keyword evidence="1" id="KW-0732">Signal</keyword>
<dbReference type="Proteomes" id="UP000054166">
    <property type="component" value="Unassembled WGS sequence"/>
</dbReference>
<gene>
    <name evidence="2" type="ORF">PILCRDRAFT_814597</name>
</gene>
<evidence type="ECO:0000313" key="2">
    <source>
        <dbReference type="EMBL" id="KIM87901.1"/>
    </source>
</evidence>
<evidence type="ECO:0000313" key="3">
    <source>
        <dbReference type="Proteomes" id="UP000054166"/>
    </source>
</evidence>
<reference evidence="2 3" key="1">
    <citation type="submission" date="2014-04" db="EMBL/GenBank/DDBJ databases">
        <authorList>
            <consortium name="DOE Joint Genome Institute"/>
            <person name="Kuo A."/>
            <person name="Tarkka M."/>
            <person name="Buscot F."/>
            <person name="Kohler A."/>
            <person name="Nagy L.G."/>
            <person name="Floudas D."/>
            <person name="Copeland A."/>
            <person name="Barry K.W."/>
            <person name="Cichocki N."/>
            <person name="Veneault-Fourrey C."/>
            <person name="LaButti K."/>
            <person name="Lindquist E.A."/>
            <person name="Lipzen A."/>
            <person name="Lundell T."/>
            <person name="Morin E."/>
            <person name="Murat C."/>
            <person name="Sun H."/>
            <person name="Tunlid A."/>
            <person name="Henrissat B."/>
            <person name="Grigoriev I.V."/>
            <person name="Hibbett D.S."/>
            <person name="Martin F."/>
            <person name="Nordberg H.P."/>
            <person name="Cantor M.N."/>
            <person name="Hua S.X."/>
        </authorList>
    </citation>
    <scope>NUCLEOTIDE SEQUENCE [LARGE SCALE GENOMIC DNA]</scope>
    <source>
        <strain evidence="2 3">F 1598</strain>
    </source>
</reference>
<keyword evidence="3" id="KW-1185">Reference proteome</keyword>
<evidence type="ECO:0000256" key="1">
    <source>
        <dbReference type="SAM" id="SignalP"/>
    </source>
</evidence>
<protein>
    <recommendedName>
        <fullName evidence="4">Hydrophobin</fullName>
    </recommendedName>
</protein>
<name>A0A0C3GB96_PILCF</name>
<accession>A0A0C3GB96</accession>
<dbReference type="InParanoid" id="A0A0C3GB96"/>
<evidence type="ECO:0008006" key="4">
    <source>
        <dbReference type="Google" id="ProtNLM"/>
    </source>
</evidence>
<feature type="chain" id="PRO_5002164732" description="Hydrophobin" evidence="1">
    <location>
        <begin position="21"/>
        <end position="66"/>
    </location>
</feature>
<dbReference type="EMBL" id="KN832978">
    <property type="protein sequence ID" value="KIM87901.1"/>
    <property type="molecule type" value="Genomic_DNA"/>
</dbReference>
<reference evidence="3" key="2">
    <citation type="submission" date="2015-01" db="EMBL/GenBank/DDBJ databases">
        <title>Evolutionary Origins and Diversification of the Mycorrhizal Mutualists.</title>
        <authorList>
            <consortium name="DOE Joint Genome Institute"/>
            <consortium name="Mycorrhizal Genomics Consortium"/>
            <person name="Kohler A."/>
            <person name="Kuo A."/>
            <person name="Nagy L.G."/>
            <person name="Floudas D."/>
            <person name="Copeland A."/>
            <person name="Barry K.W."/>
            <person name="Cichocki N."/>
            <person name="Veneault-Fourrey C."/>
            <person name="LaButti K."/>
            <person name="Lindquist E.A."/>
            <person name="Lipzen A."/>
            <person name="Lundell T."/>
            <person name="Morin E."/>
            <person name="Murat C."/>
            <person name="Riley R."/>
            <person name="Ohm R."/>
            <person name="Sun H."/>
            <person name="Tunlid A."/>
            <person name="Henrissat B."/>
            <person name="Grigoriev I.V."/>
            <person name="Hibbett D.S."/>
            <person name="Martin F."/>
        </authorList>
    </citation>
    <scope>NUCLEOTIDE SEQUENCE [LARGE SCALE GENOMIC DNA]</scope>
    <source>
        <strain evidence="3">F 1598</strain>
    </source>
</reference>